<evidence type="ECO:0000313" key="1">
    <source>
        <dbReference type="EMBL" id="GEU63268.1"/>
    </source>
</evidence>
<protein>
    <submittedName>
        <fullName evidence="1">Reverse transcriptase domain-containing protein</fullName>
    </submittedName>
</protein>
<accession>A0A6L2LNJ2</accession>
<sequence length="323" mass="37121">MRQRQWIELLSDFDCEIKYHSGKENVVVDALSRKEGLKPRRVRTMSMTIQSGLKAKILEAHDEDSKDLKSPTEWLRDIHVPLEEIEIDENLCFVEEPIKIMEVIVNGDSVSSASAEAPIPPKTAEQKLSRKNKLKAKNMEHIDTDDLEEIDLKWQVAMLTMRVKRFIKKTRRKLDLNGKEIVGFDRTKFECYNYHRRGHFARECRHQKIRGIEIEMLQQGMHQLTHLLQMPCRESDGDDNQVNDRFKKSERYHAVPPSYTGNYTPPRADLSFAGLDNSVFKSKAFQPKSAAKTNNFNEKINTAKVNIITTVGPKAVVSAAEGN</sequence>
<comment type="caution">
    <text evidence="1">The sequence shown here is derived from an EMBL/GenBank/DDBJ whole genome shotgun (WGS) entry which is preliminary data.</text>
</comment>
<dbReference type="InterPro" id="IPR036875">
    <property type="entry name" value="Znf_CCHC_sf"/>
</dbReference>
<keyword evidence="1" id="KW-0548">Nucleotidyltransferase</keyword>
<dbReference type="GO" id="GO:0003964">
    <property type="term" value="F:RNA-directed DNA polymerase activity"/>
    <property type="evidence" value="ECO:0007669"/>
    <property type="project" value="UniProtKB-KW"/>
</dbReference>
<proteinExistence type="predicted"/>
<dbReference type="AlphaFoldDB" id="A0A6L2LNJ2"/>
<dbReference type="GO" id="GO:0008270">
    <property type="term" value="F:zinc ion binding"/>
    <property type="evidence" value="ECO:0007669"/>
    <property type="project" value="InterPro"/>
</dbReference>
<organism evidence="1">
    <name type="scientific">Tanacetum cinerariifolium</name>
    <name type="common">Dalmatian daisy</name>
    <name type="synonym">Chrysanthemum cinerariifolium</name>
    <dbReference type="NCBI Taxonomy" id="118510"/>
    <lineage>
        <taxon>Eukaryota</taxon>
        <taxon>Viridiplantae</taxon>
        <taxon>Streptophyta</taxon>
        <taxon>Embryophyta</taxon>
        <taxon>Tracheophyta</taxon>
        <taxon>Spermatophyta</taxon>
        <taxon>Magnoliopsida</taxon>
        <taxon>eudicotyledons</taxon>
        <taxon>Gunneridae</taxon>
        <taxon>Pentapetalae</taxon>
        <taxon>asterids</taxon>
        <taxon>campanulids</taxon>
        <taxon>Asterales</taxon>
        <taxon>Asteraceae</taxon>
        <taxon>Asteroideae</taxon>
        <taxon>Anthemideae</taxon>
        <taxon>Anthemidinae</taxon>
        <taxon>Tanacetum</taxon>
    </lineage>
</organism>
<keyword evidence="1" id="KW-0695">RNA-directed DNA polymerase</keyword>
<keyword evidence="1" id="KW-0808">Transferase</keyword>
<gene>
    <name evidence="1" type="ORF">Tci_035246</name>
</gene>
<dbReference type="GO" id="GO:0003676">
    <property type="term" value="F:nucleic acid binding"/>
    <property type="evidence" value="ECO:0007669"/>
    <property type="project" value="InterPro"/>
</dbReference>
<dbReference type="SUPFAM" id="SSF57756">
    <property type="entry name" value="Retrovirus zinc finger-like domains"/>
    <property type="match status" value="1"/>
</dbReference>
<name>A0A6L2LNJ2_TANCI</name>
<dbReference type="EMBL" id="BKCJ010004817">
    <property type="protein sequence ID" value="GEU63268.1"/>
    <property type="molecule type" value="Genomic_DNA"/>
</dbReference>
<reference evidence="1" key="1">
    <citation type="journal article" date="2019" name="Sci. Rep.">
        <title>Draft genome of Tanacetum cinerariifolium, the natural source of mosquito coil.</title>
        <authorList>
            <person name="Yamashiro T."/>
            <person name="Shiraishi A."/>
            <person name="Satake H."/>
            <person name="Nakayama K."/>
        </authorList>
    </citation>
    <scope>NUCLEOTIDE SEQUENCE</scope>
</reference>